<comment type="similarity">
    <text evidence="2">Belongs to the meteorin family.</text>
</comment>
<dbReference type="GO" id="GO:0005615">
    <property type="term" value="C:extracellular space"/>
    <property type="evidence" value="ECO:0007669"/>
    <property type="project" value="TreeGrafter"/>
</dbReference>
<reference evidence="9" key="1">
    <citation type="submission" date="2025-08" db="UniProtKB">
        <authorList>
            <consortium name="RefSeq"/>
        </authorList>
    </citation>
    <scope>IDENTIFICATION</scope>
    <source>
        <tissue evidence="9">Whole organism</tissue>
    </source>
</reference>
<evidence type="ECO:0000256" key="2">
    <source>
        <dbReference type="ARBA" id="ARBA00005669"/>
    </source>
</evidence>
<gene>
    <name evidence="9" type="primary">LOC113202101</name>
</gene>
<keyword evidence="3" id="KW-0964">Secreted</keyword>
<keyword evidence="8" id="KW-1185">Reference proteome</keyword>
<feature type="chain" id="PRO_5038734185" evidence="7">
    <location>
        <begin position="17"/>
        <end position="308"/>
    </location>
</feature>
<dbReference type="PANTHER" id="PTHR28593">
    <property type="entry name" value="METEORIN-LIKE PROTEIN"/>
    <property type="match status" value="1"/>
</dbReference>
<sequence>MMCFLVVLIATSNVLCPPLCCSGVSTAGRGVTPVYLRCSAGALSWRWPRGALRVLLRVGAQGREFRACVRTRGSGARLFLEGPRSLLPLYPGGRRDGRKDDDAPVPVRCFYSRHGQAALYVEASELGAPGVAEPHEEFGLEYDLEPLPRGARFDDSQECRPCTSDEMARAYCTSDLVARGYIRAVENDEDLEESRVQVKLTRVLRRLAELEPSQGPGQGQGGAGEDDEDDNEVGGGGADEDEPVWVNEAATLRMPLHCGAKHGPGEFVFMARRKLGQLALTCAARLDHWVQVVSEVNAQGGAHCVLRS</sequence>
<evidence type="ECO:0000256" key="4">
    <source>
        <dbReference type="ARBA" id="ARBA00022729"/>
    </source>
</evidence>
<evidence type="ECO:0000313" key="8">
    <source>
        <dbReference type="Proteomes" id="UP000504606"/>
    </source>
</evidence>
<dbReference type="KEGG" id="foc:113202101"/>
<dbReference type="PANTHER" id="PTHR28593:SF3">
    <property type="entry name" value="METEORIN-LIKE PROTEIN"/>
    <property type="match status" value="1"/>
</dbReference>
<name>A0A9C6XV26_FRAOC</name>
<evidence type="ECO:0000256" key="3">
    <source>
        <dbReference type="ARBA" id="ARBA00022525"/>
    </source>
</evidence>
<dbReference type="Proteomes" id="UP000504606">
    <property type="component" value="Unplaced"/>
</dbReference>
<feature type="signal peptide" evidence="7">
    <location>
        <begin position="1"/>
        <end position="16"/>
    </location>
</feature>
<organism evidence="8 9">
    <name type="scientific">Frankliniella occidentalis</name>
    <name type="common">Western flower thrips</name>
    <name type="synonym">Euthrips occidentalis</name>
    <dbReference type="NCBI Taxonomy" id="133901"/>
    <lineage>
        <taxon>Eukaryota</taxon>
        <taxon>Metazoa</taxon>
        <taxon>Ecdysozoa</taxon>
        <taxon>Arthropoda</taxon>
        <taxon>Hexapoda</taxon>
        <taxon>Insecta</taxon>
        <taxon>Pterygota</taxon>
        <taxon>Neoptera</taxon>
        <taxon>Paraneoptera</taxon>
        <taxon>Thysanoptera</taxon>
        <taxon>Terebrantia</taxon>
        <taxon>Thripoidea</taxon>
        <taxon>Thripidae</taxon>
        <taxon>Frankliniella</taxon>
    </lineage>
</organism>
<dbReference type="AlphaFoldDB" id="A0A9C6XV26"/>
<proteinExistence type="inferred from homology"/>
<evidence type="ECO:0000256" key="6">
    <source>
        <dbReference type="SAM" id="MobiDB-lite"/>
    </source>
</evidence>
<comment type="subcellular location">
    <subcellularLocation>
        <location evidence="1">Secreted</location>
    </subcellularLocation>
</comment>
<dbReference type="OrthoDB" id="6092325at2759"/>
<keyword evidence="5" id="KW-1015">Disulfide bond</keyword>
<dbReference type="GO" id="GO:0005179">
    <property type="term" value="F:hormone activity"/>
    <property type="evidence" value="ECO:0007669"/>
    <property type="project" value="TreeGrafter"/>
</dbReference>
<evidence type="ECO:0000313" key="9">
    <source>
        <dbReference type="RefSeq" id="XP_052131681.1"/>
    </source>
</evidence>
<evidence type="ECO:0000256" key="7">
    <source>
        <dbReference type="SAM" id="SignalP"/>
    </source>
</evidence>
<evidence type="ECO:0000256" key="5">
    <source>
        <dbReference type="ARBA" id="ARBA00023157"/>
    </source>
</evidence>
<keyword evidence="4 7" id="KW-0732">Signal</keyword>
<dbReference type="InterPro" id="IPR051998">
    <property type="entry name" value="Meteorin-like"/>
</dbReference>
<feature type="region of interest" description="Disordered" evidence="6">
    <location>
        <begin position="207"/>
        <end position="241"/>
    </location>
</feature>
<evidence type="ECO:0000256" key="1">
    <source>
        <dbReference type="ARBA" id="ARBA00004613"/>
    </source>
</evidence>
<accession>A0A9C6XV26</accession>
<dbReference type="RefSeq" id="XP_052131681.1">
    <property type="nucleotide sequence ID" value="XM_052275721.1"/>
</dbReference>
<dbReference type="GeneID" id="113202101"/>
<feature type="compositionally biased region" description="Acidic residues" evidence="6">
    <location>
        <begin position="224"/>
        <end position="241"/>
    </location>
</feature>
<protein>
    <submittedName>
        <fullName evidence="9">Meteorin-like protein</fullName>
    </submittedName>
</protein>